<feature type="region of interest" description="Disordered" evidence="1">
    <location>
        <begin position="82"/>
        <end position="126"/>
    </location>
</feature>
<sequence>MQVGPVARGSVQLVPLVLTQQTVAPTGVVLQCPSGSSGGGGDTVLPPTLSLLPQTTLQDPSKYHDKQTVITMTDYLSLNPLPQVHSSSAVPHQPTTSAQNPTALSKEDRKDGQNFIQSSSNSEREPVCVVTVPSSSSRQQLVLPLEDGPLTSFTTAQQGIVGVTGHLGYTNNTSTLVLDSPGNGSQGTASGSILLVSSLPQAGSIPASPPVLPHTWESVE</sequence>
<evidence type="ECO:0000313" key="3">
    <source>
        <dbReference type="Proteomes" id="UP001286313"/>
    </source>
</evidence>
<reference evidence="2" key="1">
    <citation type="submission" date="2023-10" db="EMBL/GenBank/DDBJ databases">
        <title>Genome assemblies of two species of porcelain crab, Petrolisthes cinctipes and Petrolisthes manimaculis (Anomura: Porcellanidae).</title>
        <authorList>
            <person name="Angst P."/>
        </authorList>
    </citation>
    <scope>NUCLEOTIDE SEQUENCE</scope>
    <source>
        <strain evidence="2">PB745_01</strain>
        <tissue evidence="2">Gill</tissue>
    </source>
</reference>
<comment type="caution">
    <text evidence="2">The sequence shown here is derived from an EMBL/GenBank/DDBJ whole genome shotgun (WGS) entry which is preliminary data.</text>
</comment>
<name>A0AAE1FFU3_PETCI</name>
<proteinExistence type="predicted"/>
<dbReference type="Proteomes" id="UP001286313">
    <property type="component" value="Unassembled WGS sequence"/>
</dbReference>
<keyword evidence="3" id="KW-1185">Reference proteome</keyword>
<protein>
    <submittedName>
        <fullName evidence="2">Uncharacterized protein</fullName>
    </submittedName>
</protein>
<accession>A0AAE1FFU3</accession>
<feature type="compositionally biased region" description="Polar residues" evidence="1">
    <location>
        <begin position="84"/>
        <end position="103"/>
    </location>
</feature>
<gene>
    <name evidence="2" type="ORF">Pcinc_021490</name>
</gene>
<dbReference type="EMBL" id="JAWQEG010002215">
    <property type="protein sequence ID" value="KAK3873522.1"/>
    <property type="molecule type" value="Genomic_DNA"/>
</dbReference>
<evidence type="ECO:0000313" key="2">
    <source>
        <dbReference type="EMBL" id="KAK3873522.1"/>
    </source>
</evidence>
<organism evidence="2 3">
    <name type="scientific">Petrolisthes cinctipes</name>
    <name type="common">Flat porcelain crab</name>
    <dbReference type="NCBI Taxonomy" id="88211"/>
    <lineage>
        <taxon>Eukaryota</taxon>
        <taxon>Metazoa</taxon>
        <taxon>Ecdysozoa</taxon>
        <taxon>Arthropoda</taxon>
        <taxon>Crustacea</taxon>
        <taxon>Multicrustacea</taxon>
        <taxon>Malacostraca</taxon>
        <taxon>Eumalacostraca</taxon>
        <taxon>Eucarida</taxon>
        <taxon>Decapoda</taxon>
        <taxon>Pleocyemata</taxon>
        <taxon>Anomura</taxon>
        <taxon>Galatheoidea</taxon>
        <taxon>Porcellanidae</taxon>
        <taxon>Petrolisthes</taxon>
    </lineage>
</organism>
<dbReference type="AlphaFoldDB" id="A0AAE1FFU3"/>
<evidence type="ECO:0000256" key="1">
    <source>
        <dbReference type="SAM" id="MobiDB-lite"/>
    </source>
</evidence>